<evidence type="ECO:0000313" key="17">
    <source>
        <dbReference type="Proteomes" id="UP000257045"/>
    </source>
</evidence>
<evidence type="ECO:0000256" key="7">
    <source>
        <dbReference type="ARBA" id="ARBA00018366"/>
    </source>
</evidence>
<dbReference type="InterPro" id="IPR050074">
    <property type="entry name" value="DHO_dehydrogenase"/>
</dbReference>
<dbReference type="PROSITE" id="PS00912">
    <property type="entry name" value="DHODEHASE_2"/>
    <property type="match status" value="1"/>
</dbReference>
<dbReference type="Pfam" id="PF01180">
    <property type="entry name" value="DHO_dh"/>
    <property type="match status" value="1"/>
</dbReference>
<dbReference type="GO" id="GO:0106430">
    <property type="term" value="F:dihydroorotate dehydrogenase (quinone) activity"/>
    <property type="evidence" value="ECO:0007669"/>
    <property type="project" value="UniProtKB-EC"/>
</dbReference>
<evidence type="ECO:0000256" key="10">
    <source>
        <dbReference type="ARBA" id="ARBA00022975"/>
    </source>
</evidence>
<dbReference type="EC" id="1.3.5.2" evidence="6 14"/>
<gene>
    <name evidence="16" type="ORF">CQA58_05565</name>
</gene>
<comment type="function">
    <text evidence="2">Catalyzes the conversion of dihydroorotate to orotate with quinone as electron acceptor.</text>
</comment>
<dbReference type="InterPro" id="IPR012135">
    <property type="entry name" value="Dihydroorotate_DH_1_2"/>
</dbReference>
<sequence length="348" mass="38916">MYRYLRNVIFKLDPEVDHHIVEFCLKHFAPLPLVNDFLANQFCYFDECLSQEVLGMRFYNPVGLAAGFDKNATMIEGLALMGFGFIEAGSTTLYPQEGNPKPRIFRFVQEESIQNAMGFNNDGAVKIAERVKKIYPFQIPIAINLGKNKTAEDALKNYEENLKVFKDLGDFYVFNVSSPNTPNLRDLQNESFVKELFSMARSHTDKPLFLKVCPDNVIEQTLKVCESAISGGANGIVATNTTMDYSLLRSPKNIGGISGRALRNKSREAFYEISKAFFGKATLVAVGGIFDGEEAYSRIKMGATLVEVYSAMIFEGPSVCKKINKEIANLLRQDGYNHISEAIGVDIR</sequence>
<dbReference type="SUPFAM" id="SSF51395">
    <property type="entry name" value="FMN-linked oxidoreductases"/>
    <property type="match status" value="1"/>
</dbReference>
<dbReference type="OrthoDB" id="9802377at2"/>
<dbReference type="InterPro" id="IPR001295">
    <property type="entry name" value="Dihydroorotate_DH_CS"/>
</dbReference>
<dbReference type="PIRSF" id="PIRSF000164">
    <property type="entry name" value="DHO_oxidase"/>
    <property type="match status" value="1"/>
</dbReference>
<comment type="similarity">
    <text evidence="5">Belongs to the dihydroorotate dehydrogenase family. Type 2 subfamily.</text>
</comment>
<evidence type="ECO:0000259" key="15">
    <source>
        <dbReference type="Pfam" id="PF01180"/>
    </source>
</evidence>
<dbReference type="UniPathway" id="UPA00070">
    <property type="reaction ID" value="UER00946"/>
</dbReference>
<keyword evidence="17" id="KW-1185">Reference proteome</keyword>
<proteinExistence type="inferred from homology"/>
<accession>A0A3D8IYW6</accession>
<evidence type="ECO:0000256" key="4">
    <source>
        <dbReference type="ARBA" id="ARBA00005161"/>
    </source>
</evidence>
<dbReference type="PANTHER" id="PTHR48109">
    <property type="entry name" value="DIHYDROOROTATE DEHYDROGENASE (QUINONE), MITOCHONDRIAL-RELATED"/>
    <property type="match status" value="1"/>
</dbReference>
<comment type="caution">
    <text evidence="16">The sequence shown here is derived from an EMBL/GenBank/DDBJ whole genome shotgun (WGS) entry which is preliminary data.</text>
</comment>
<dbReference type="InterPro" id="IPR013785">
    <property type="entry name" value="Aldolase_TIM"/>
</dbReference>
<evidence type="ECO:0000256" key="2">
    <source>
        <dbReference type="ARBA" id="ARBA00003125"/>
    </source>
</evidence>
<dbReference type="GO" id="GO:0005737">
    <property type="term" value="C:cytoplasm"/>
    <property type="evidence" value="ECO:0007669"/>
    <property type="project" value="InterPro"/>
</dbReference>
<evidence type="ECO:0000256" key="11">
    <source>
        <dbReference type="ARBA" id="ARBA00023002"/>
    </source>
</evidence>
<dbReference type="NCBIfam" id="NF003652">
    <property type="entry name" value="PRK05286.2-5"/>
    <property type="match status" value="1"/>
</dbReference>
<dbReference type="PANTHER" id="PTHR48109:SF4">
    <property type="entry name" value="DIHYDROOROTATE DEHYDROGENASE (QUINONE), MITOCHONDRIAL"/>
    <property type="match status" value="1"/>
</dbReference>
<organism evidence="16 17">
    <name type="scientific">Helicobacter brantae</name>
    <dbReference type="NCBI Taxonomy" id="375927"/>
    <lineage>
        <taxon>Bacteria</taxon>
        <taxon>Pseudomonadati</taxon>
        <taxon>Campylobacterota</taxon>
        <taxon>Epsilonproteobacteria</taxon>
        <taxon>Campylobacterales</taxon>
        <taxon>Helicobacteraceae</taxon>
        <taxon>Helicobacter</taxon>
    </lineage>
</organism>
<dbReference type="Proteomes" id="UP000257045">
    <property type="component" value="Unassembled WGS sequence"/>
</dbReference>
<evidence type="ECO:0000256" key="1">
    <source>
        <dbReference type="ARBA" id="ARBA00001917"/>
    </source>
</evidence>
<dbReference type="GO" id="GO:0006207">
    <property type="term" value="P:'de novo' pyrimidine nucleobase biosynthetic process"/>
    <property type="evidence" value="ECO:0007669"/>
    <property type="project" value="UniProtKB-UniRule"/>
</dbReference>
<feature type="domain" description="Dihydroorotate dehydrogenase catalytic" evidence="15">
    <location>
        <begin position="49"/>
        <end position="331"/>
    </location>
</feature>
<protein>
    <recommendedName>
        <fullName evidence="7 14">Dihydroorotate dehydrogenase (quinone)</fullName>
        <ecNumber evidence="6 14">1.3.5.2</ecNumber>
    </recommendedName>
</protein>
<evidence type="ECO:0000256" key="13">
    <source>
        <dbReference type="ARBA" id="ARBA00048639"/>
    </source>
</evidence>
<reference evidence="16 17" key="1">
    <citation type="submission" date="2018-04" db="EMBL/GenBank/DDBJ databases">
        <title>Novel Campyloabacter and Helicobacter Species and Strains.</title>
        <authorList>
            <person name="Mannion A.J."/>
            <person name="Shen Z."/>
            <person name="Fox J.G."/>
        </authorList>
    </citation>
    <scope>NUCLEOTIDE SEQUENCE [LARGE SCALE GENOMIC DNA]</scope>
    <source>
        <strain evidence="16 17">MIT 04-9366</strain>
    </source>
</reference>
<evidence type="ECO:0000256" key="3">
    <source>
        <dbReference type="ARBA" id="ARBA00004370"/>
    </source>
</evidence>
<dbReference type="InterPro" id="IPR005720">
    <property type="entry name" value="Dihydroorotate_DH_cat"/>
</dbReference>
<dbReference type="InterPro" id="IPR005719">
    <property type="entry name" value="Dihydroorotate_DH_2"/>
</dbReference>
<dbReference type="EMBL" id="NXLV01000009">
    <property type="protein sequence ID" value="RDU70468.1"/>
    <property type="molecule type" value="Genomic_DNA"/>
</dbReference>
<evidence type="ECO:0000256" key="9">
    <source>
        <dbReference type="ARBA" id="ARBA00022643"/>
    </source>
</evidence>
<dbReference type="CDD" id="cd04738">
    <property type="entry name" value="DHOD_2_like"/>
    <property type="match status" value="1"/>
</dbReference>
<dbReference type="PROSITE" id="PS00911">
    <property type="entry name" value="DHODEHASE_1"/>
    <property type="match status" value="1"/>
</dbReference>
<dbReference type="Gene3D" id="3.20.20.70">
    <property type="entry name" value="Aldolase class I"/>
    <property type="match status" value="1"/>
</dbReference>
<keyword evidence="9" id="KW-0288">FMN</keyword>
<evidence type="ECO:0000256" key="14">
    <source>
        <dbReference type="NCBIfam" id="TIGR01036"/>
    </source>
</evidence>
<dbReference type="NCBIfam" id="NF003649">
    <property type="entry name" value="PRK05286.2-2"/>
    <property type="match status" value="1"/>
</dbReference>
<keyword evidence="12" id="KW-0472">Membrane</keyword>
<evidence type="ECO:0000256" key="6">
    <source>
        <dbReference type="ARBA" id="ARBA00012791"/>
    </source>
</evidence>
<dbReference type="AlphaFoldDB" id="A0A3D8IYW6"/>
<evidence type="ECO:0000256" key="12">
    <source>
        <dbReference type="ARBA" id="ARBA00023136"/>
    </source>
</evidence>
<dbReference type="RefSeq" id="WP_115569737.1">
    <property type="nucleotide sequence ID" value="NZ_NXLV01000009.1"/>
</dbReference>
<keyword evidence="11" id="KW-0560">Oxidoreductase</keyword>
<dbReference type="GO" id="GO:0005886">
    <property type="term" value="C:plasma membrane"/>
    <property type="evidence" value="ECO:0007669"/>
    <property type="project" value="TreeGrafter"/>
</dbReference>
<comment type="cofactor">
    <cofactor evidence="1">
        <name>FMN</name>
        <dbReference type="ChEBI" id="CHEBI:58210"/>
    </cofactor>
</comment>
<comment type="catalytic activity">
    <reaction evidence="13">
        <text>(S)-dihydroorotate + a quinone = orotate + a quinol</text>
        <dbReference type="Rhea" id="RHEA:30187"/>
        <dbReference type="ChEBI" id="CHEBI:24646"/>
        <dbReference type="ChEBI" id="CHEBI:30839"/>
        <dbReference type="ChEBI" id="CHEBI:30864"/>
        <dbReference type="ChEBI" id="CHEBI:132124"/>
        <dbReference type="EC" id="1.3.5.2"/>
    </reaction>
</comment>
<dbReference type="GO" id="GO:0044205">
    <property type="term" value="P:'de novo' UMP biosynthetic process"/>
    <property type="evidence" value="ECO:0007669"/>
    <property type="project" value="UniProtKB-UniPathway"/>
</dbReference>
<name>A0A3D8IYW6_9HELI</name>
<evidence type="ECO:0000256" key="5">
    <source>
        <dbReference type="ARBA" id="ARBA00005359"/>
    </source>
</evidence>
<comment type="pathway">
    <text evidence="4">Pyrimidine metabolism; UMP biosynthesis via de novo pathway; orotate from (S)-dihydroorotate (quinone route): step 1/1.</text>
</comment>
<evidence type="ECO:0000256" key="8">
    <source>
        <dbReference type="ARBA" id="ARBA00022630"/>
    </source>
</evidence>
<evidence type="ECO:0000313" key="16">
    <source>
        <dbReference type="EMBL" id="RDU70468.1"/>
    </source>
</evidence>
<keyword evidence="8" id="KW-0285">Flavoprotein</keyword>
<dbReference type="NCBIfam" id="TIGR01036">
    <property type="entry name" value="pyrD_sub2"/>
    <property type="match status" value="1"/>
</dbReference>
<comment type="subcellular location">
    <subcellularLocation>
        <location evidence="3">Membrane</location>
    </subcellularLocation>
</comment>
<keyword evidence="10" id="KW-0665">Pyrimidine biosynthesis</keyword>